<dbReference type="InterPro" id="IPR006680">
    <property type="entry name" value="Amidohydro-rel"/>
</dbReference>
<keyword evidence="3" id="KW-1185">Reference proteome</keyword>
<dbReference type="InterPro" id="IPR052358">
    <property type="entry name" value="Aro_Compnd_Degr_Hydrolases"/>
</dbReference>
<dbReference type="Gene3D" id="3.20.20.140">
    <property type="entry name" value="Metal-dependent hydrolases"/>
    <property type="match status" value="1"/>
</dbReference>
<feature type="domain" description="Amidohydrolase-related" evidence="1">
    <location>
        <begin position="14"/>
        <end position="254"/>
    </location>
</feature>
<evidence type="ECO:0000313" key="3">
    <source>
        <dbReference type="Proteomes" id="UP001055658"/>
    </source>
</evidence>
<organism evidence="2 3">
    <name type="scientific">Microbulbifer variabilis</name>
    <dbReference type="NCBI Taxonomy" id="266805"/>
    <lineage>
        <taxon>Bacteria</taxon>
        <taxon>Pseudomonadati</taxon>
        <taxon>Pseudomonadota</taxon>
        <taxon>Gammaproteobacteria</taxon>
        <taxon>Cellvibrionales</taxon>
        <taxon>Microbulbiferaceae</taxon>
        <taxon>Microbulbifer</taxon>
    </lineage>
</organism>
<proteinExistence type="predicted"/>
<gene>
    <name evidence="2" type="ORF">MJO52_08535</name>
</gene>
<dbReference type="EMBL" id="CP092418">
    <property type="protein sequence ID" value="USD23169.1"/>
    <property type="molecule type" value="Genomic_DNA"/>
</dbReference>
<dbReference type="PANTHER" id="PTHR35563">
    <property type="entry name" value="BARREL METAL-DEPENDENT HYDROLASE, PUTATIVE (AFU_ORTHOLOGUE AFUA_1G16240)-RELATED"/>
    <property type="match status" value="1"/>
</dbReference>
<sequence>MLFIMPTDRTAIFDSHFHIITPGFPLFSNQGFTPDFFTTSDYLDRVKNYDLLGGAVISGSFQRNDHTYLMDALKNLGKNFVGVIQLPPDTSDEKILALNEHGVRAVRFNLKRGDSISAATIKDFAQRVYDLANWHVELYVDSANLAPLESTLLTLPSVSIDHLGLSQSGLKLLLSLAEKGVRVKATGFGRLDFNPSNAIKDLYQANPSCLMFGSDLPSTRAPRPFRDEDVTLIKNTLDETGANQVLWQNAKAFYFHQNERIGS</sequence>
<reference evidence="2" key="1">
    <citation type="submission" date="2022-02" db="EMBL/GenBank/DDBJ databases">
        <title>Coral-associated bacteria.</title>
        <authorList>
            <person name="Tang K."/>
            <person name="Wang X."/>
        </authorList>
    </citation>
    <scope>NUCLEOTIDE SEQUENCE</scope>
    <source>
        <strain evidence="2">SCSIO 43006</strain>
    </source>
</reference>
<dbReference type="RefSeq" id="WP_252085515.1">
    <property type="nucleotide sequence ID" value="NZ_CP092418.1"/>
</dbReference>
<dbReference type="PANTHER" id="PTHR35563:SF2">
    <property type="entry name" value="BARREL METAL-DEPENDENT HYDROLASE, PUTATIVE (AFU_ORTHOLOGUE AFUA_1G16240)-RELATED"/>
    <property type="match status" value="1"/>
</dbReference>
<dbReference type="InterPro" id="IPR032466">
    <property type="entry name" value="Metal_Hydrolase"/>
</dbReference>
<accession>A0ABY4VMU2</accession>
<dbReference type="Proteomes" id="UP001055658">
    <property type="component" value="Chromosome"/>
</dbReference>
<dbReference type="Pfam" id="PF04909">
    <property type="entry name" value="Amidohydro_2"/>
    <property type="match status" value="1"/>
</dbReference>
<dbReference type="SUPFAM" id="SSF51556">
    <property type="entry name" value="Metallo-dependent hydrolases"/>
    <property type="match status" value="1"/>
</dbReference>
<evidence type="ECO:0000259" key="1">
    <source>
        <dbReference type="Pfam" id="PF04909"/>
    </source>
</evidence>
<protein>
    <submittedName>
        <fullName evidence="2">Amidohydrolase family protein</fullName>
    </submittedName>
</protein>
<evidence type="ECO:0000313" key="2">
    <source>
        <dbReference type="EMBL" id="USD23169.1"/>
    </source>
</evidence>
<name>A0ABY4VMU2_9GAMM</name>